<evidence type="ECO:0000313" key="3">
    <source>
        <dbReference type="EMBL" id="QDI90617.1"/>
    </source>
</evidence>
<dbReference type="Pfam" id="PF07670">
    <property type="entry name" value="Gate"/>
    <property type="match status" value="1"/>
</dbReference>
<feature type="transmembrane region" description="Helical" evidence="1">
    <location>
        <begin position="148"/>
        <end position="170"/>
    </location>
</feature>
<keyword evidence="4" id="KW-1185">Reference proteome</keyword>
<evidence type="ECO:0000259" key="2">
    <source>
        <dbReference type="Pfam" id="PF07670"/>
    </source>
</evidence>
<keyword evidence="1" id="KW-1133">Transmembrane helix</keyword>
<dbReference type="OrthoDB" id="1645614at2"/>
<evidence type="ECO:0000256" key="1">
    <source>
        <dbReference type="SAM" id="Phobius"/>
    </source>
</evidence>
<keyword evidence="1" id="KW-0812">Transmembrane</keyword>
<gene>
    <name evidence="3" type="primary">ylbJ</name>
    <name evidence="3" type="ORF">EPH95_05010</name>
</gene>
<organism evidence="3 4">
    <name type="scientific">Salicibibacter halophilus</name>
    <dbReference type="NCBI Taxonomy" id="2502791"/>
    <lineage>
        <taxon>Bacteria</taxon>
        <taxon>Bacillati</taxon>
        <taxon>Bacillota</taxon>
        <taxon>Bacilli</taxon>
        <taxon>Bacillales</taxon>
        <taxon>Bacillaceae</taxon>
        <taxon>Salicibibacter</taxon>
    </lineage>
</organism>
<proteinExistence type="predicted"/>
<dbReference type="InterPro" id="IPR011642">
    <property type="entry name" value="Gate_dom"/>
</dbReference>
<dbReference type="InterPro" id="IPR014226">
    <property type="entry name" value="Spore_IM_YlbJ"/>
</dbReference>
<dbReference type="EMBL" id="CP035485">
    <property type="protein sequence ID" value="QDI90617.1"/>
    <property type="molecule type" value="Genomic_DNA"/>
</dbReference>
<dbReference type="AlphaFoldDB" id="A0A514LFI0"/>
<accession>A0A514LFI0</accession>
<feature type="transmembrane region" description="Helical" evidence="1">
    <location>
        <begin position="121"/>
        <end position="142"/>
    </location>
</feature>
<feature type="transmembrane region" description="Helical" evidence="1">
    <location>
        <begin position="236"/>
        <end position="256"/>
    </location>
</feature>
<feature type="transmembrane region" description="Helical" evidence="1">
    <location>
        <begin position="325"/>
        <end position="347"/>
    </location>
</feature>
<dbReference type="NCBIfam" id="TIGR02871">
    <property type="entry name" value="spore_ylbJ"/>
    <property type="match status" value="1"/>
</dbReference>
<sequence length="399" mass="43956">MTRSHWQSLLLGISAVILATSLMVFPQEAFDASLRGLSIWWDVVFPSLLPFFIISELLISFGVVSFLGAFMEPFMRPLFKVPGTGGFVWAMGIASGYPAGAKMTTRLWKDKRITTIEAERLVSFTNASNPLFLFGAIAVGFFHDPALGILLAVAHYGANFFVGIIMRFHGKEEASSRSKKKLALPSVKAAFQMLHEERLRDDRPIGKILGDAVQSSVQTLLMIGGFIILFSVINEILSLLNVTAVLAMIVGVILAVFQFSSELSVPMISGLFEMTLGSQLASLTDAPLKQKIIITSFMLAFAGFSAQAQAGSLMAETDIRFRPFFIARCLQGVIAAILTYLCWNALYRPDGIAVFTGWGHPTVIREIWEMFLLGSPYFTLGMLVISICIFHKRRMKASI</sequence>
<keyword evidence="1" id="KW-0472">Membrane</keyword>
<name>A0A514LFI0_9BACI</name>
<dbReference type="KEGG" id="sale:EPH95_05010"/>
<feature type="transmembrane region" description="Helical" evidence="1">
    <location>
        <begin position="292"/>
        <end position="313"/>
    </location>
</feature>
<feature type="transmembrane region" description="Helical" evidence="1">
    <location>
        <begin position="208"/>
        <end position="230"/>
    </location>
</feature>
<feature type="transmembrane region" description="Helical" evidence="1">
    <location>
        <begin position="47"/>
        <end position="70"/>
    </location>
</feature>
<feature type="domain" description="Nucleoside transporter/FeoB GTPase Gate" evidence="2">
    <location>
        <begin position="43"/>
        <end position="136"/>
    </location>
</feature>
<reference evidence="4" key="1">
    <citation type="submission" date="2019-01" db="EMBL/GenBank/DDBJ databases">
        <title>Genomic analysis of Salicibibacter sp. NKC3-5.</title>
        <authorList>
            <person name="Oh Y.J."/>
        </authorList>
    </citation>
    <scope>NUCLEOTIDE SEQUENCE [LARGE SCALE GENOMIC DNA]</scope>
    <source>
        <strain evidence="4">NKC3-5</strain>
    </source>
</reference>
<feature type="transmembrane region" description="Helical" evidence="1">
    <location>
        <begin position="367"/>
        <end position="390"/>
    </location>
</feature>
<dbReference type="Proteomes" id="UP000319756">
    <property type="component" value="Chromosome"/>
</dbReference>
<dbReference type="RefSeq" id="WP_142087871.1">
    <property type="nucleotide sequence ID" value="NZ_CP035485.1"/>
</dbReference>
<evidence type="ECO:0000313" key="4">
    <source>
        <dbReference type="Proteomes" id="UP000319756"/>
    </source>
</evidence>
<protein>
    <submittedName>
        <fullName evidence="3">Sporulation integral membrane protein YlbJ</fullName>
    </submittedName>
</protein>